<feature type="region of interest" description="Disordered" evidence="1">
    <location>
        <begin position="1"/>
        <end position="21"/>
    </location>
</feature>
<comment type="caution">
    <text evidence="2">The sequence shown here is derived from an EMBL/GenBank/DDBJ whole genome shotgun (WGS) entry which is preliminary data.</text>
</comment>
<evidence type="ECO:0000256" key="1">
    <source>
        <dbReference type="SAM" id="MobiDB-lite"/>
    </source>
</evidence>
<sequence length="102" mass="11336">MEARAGNSVNPVRDESSNTGLVSYHPLSRRAINSRSSPTSGITYDGIRLWLMNVEVPGNTEDDAESTGSDIPYQGDTEQPPAATYSWRKPWDEIPWLKETPN</sequence>
<keyword evidence="3" id="KW-1185">Reference proteome</keyword>
<reference evidence="2 3" key="1">
    <citation type="submission" date="2015-08" db="EMBL/GenBank/DDBJ databases">
        <title>Genome sequencing of Penicillium nordicum.</title>
        <authorList>
            <person name="Nguyen H.D."/>
            <person name="Seifert K.A."/>
        </authorList>
    </citation>
    <scope>NUCLEOTIDE SEQUENCE [LARGE SCALE GENOMIC DNA]</scope>
    <source>
        <strain evidence="2 3">DAOMC 185683</strain>
    </source>
</reference>
<name>A0A0M8P9S8_9EURO</name>
<dbReference type="EMBL" id="LHQQ01000028">
    <property type="protein sequence ID" value="KOS46487.1"/>
    <property type="molecule type" value="Genomic_DNA"/>
</dbReference>
<dbReference type="Proteomes" id="UP000037696">
    <property type="component" value="Unassembled WGS sequence"/>
</dbReference>
<accession>A0A0M8P9S8</accession>
<gene>
    <name evidence="2" type="ORF">ACN38_g2561</name>
</gene>
<protein>
    <submittedName>
        <fullName evidence="2">Uncharacterized protein</fullName>
    </submittedName>
</protein>
<organism evidence="2 3">
    <name type="scientific">Penicillium nordicum</name>
    <dbReference type="NCBI Taxonomy" id="229535"/>
    <lineage>
        <taxon>Eukaryota</taxon>
        <taxon>Fungi</taxon>
        <taxon>Dikarya</taxon>
        <taxon>Ascomycota</taxon>
        <taxon>Pezizomycotina</taxon>
        <taxon>Eurotiomycetes</taxon>
        <taxon>Eurotiomycetidae</taxon>
        <taxon>Eurotiales</taxon>
        <taxon>Aspergillaceae</taxon>
        <taxon>Penicillium</taxon>
    </lineage>
</organism>
<evidence type="ECO:0000313" key="3">
    <source>
        <dbReference type="Proteomes" id="UP000037696"/>
    </source>
</evidence>
<proteinExistence type="predicted"/>
<dbReference type="OrthoDB" id="4324085at2759"/>
<evidence type="ECO:0000313" key="2">
    <source>
        <dbReference type="EMBL" id="KOS46487.1"/>
    </source>
</evidence>
<feature type="region of interest" description="Disordered" evidence="1">
    <location>
        <begin position="58"/>
        <end position="88"/>
    </location>
</feature>
<dbReference type="AlphaFoldDB" id="A0A0M8P9S8"/>